<dbReference type="AlphaFoldDB" id="A0A9C7LA51"/>
<evidence type="ECO:0000313" key="1">
    <source>
        <dbReference type="EMBL" id="CAG9608761.1"/>
    </source>
</evidence>
<comment type="caution">
    <text evidence="1">The sequence shown here is derived from an EMBL/GenBank/DDBJ whole genome shotgun (WGS) entry which is preliminary data.</text>
</comment>
<accession>A0A9C7LA51</accession>
<name>A0A9C7LA51_9BACI</name>
<protein>
    <submittedName>
        <fullName evidence="1">Uncharacterized protein</fullName>
    </submittedName>
</protein>
<evidence type="ECO:0000313" key="2">
    <source>
        <dbReference type="Proteomes" id="UP000789845"/>
    </source>
</evidence>
<organism evidence="1 2">
    <name type="scientific">Pseudoneobacillus rhizosphaerae</name>
    <dbReference type="NCBI Taxonomy" id="2880968"/>
    <lineage>
        <taxon>Bacteria</taxon>
        <taxon>Bacillati</taxon>
        <taxon>Bacillota</taxon>
        <taxon>Bacilli</taxon>
        <taxon>Bacillales</taxon>
        <taxon>Bacillaceae</taxon>
        <taxon>Pseudoneobacillus</taxon>
    </lineage>
</organism>
<proteinExistence type="predicted"/>
<dbReference type="EMBL" id="CAKJTG010000012">
    <property type="protein sequence ID" value="CAG9608761.1"/>
    <property type="molecule type" value="Genomic_DNA"/>
</dbReference>
<dbReference type="RefSeq" id="WP_230497001.1">
    <property type="nucleotide sequence ID" value="NZ_CAKJTG010000012.1"/>
</dbReference>
<sequence>MKKKTVMIRPRFYTESPYARELINDLEDDSYGLVFNEFLHEMGAMLEVDIIYNQQNKTQWIHADNRHMQIVLSKMDNTGDLLEFIPKTIEGEQLISKMAEEIIKINGEYLDII</sequence>
<dbReference type="Proteomes" id="UP000789845">
    <property type="component" value="Unassembled WGS sequence"/>
</dbReference>
<keyword evidence="2" id="KW-1185">Reference proteome</keyword>
<reference evidence="1" key="1">
    <citation type="submission" date="2021-10" db="EMBL/GenBank/DDBJ databases">
        <authorList>
            <person name="Criscuolo A."/>
        </authorList>
    </citation>
    <scope>NUCLEOTIDE SEQUENCE</scope>
    <source>
        <strain evidence="1">CIP111885</strain>
    </source>
</reference>
<gene>
    <name evidence="1" type="ORF">NEOCIP111885_02478</name>
</gene>